<feature type="region of interest" description="Disordered" evidence="1">
    <location>
        <begin position="30"/>
        <end position="56"/>
    </location>
</feature>
<organism evidence="2 3">
    <name type="scientific">Ceratodon purpureus</name>
    <name type="common">Fire moss</name>
    <name type="synonym">Dicranum purpureum</name>
    <dbReference type="NCBI Taxonomy" id="3225"/>
    <lineage>
        <taxon>Eukaryota</taxon>
        <taxon>Viridiplantae</taxon>
        <taxon>Streptophyta</taxon>
        <taxon>Embryophyta</taxon>
        <taxon>Bryophyta</taxon>
        <taxon>Bryophytina</taxon>
        <taxon>Bryopsida</taxon>
        <taxon>Dicranidae</taxon>
        <taxon>Pseudoditrichales</taxon>
        <taxon>Ditrichaceae</taxon>
        <taxon>Ceratodon</taxon>
    </lineage>
</organism>
<keyword evidence="3" id="KW-1185">Reference proteome</keyword>
<accession>A0A8T0G7X3</accession>
<proteinExistence type="predicted"/>
<sequence>MLIQLAQFSSFTLKPTRHGSAITLTSITSLEDEPFPPQSHHRTQIPTREPRTNDHL</sequence>
<dbReference type="Proteomes" id="UP000822688">
    <property type="component" value="Chromosome 12"/>
</dbReference>
<dbReference type="EMBL" id="CM026433">
    <property type="protein sequence ID" value="KAG0553978.1"/>
    <property type="molecule type" value="Genomic_DNA"/>
</dbReference>
<dbReference type="AlphaFoldDB" id="A0A8T0G7X3"/>
<protein>
    <submittedName>
        <fullName evidence="2">Uncharacterized protein</fullName>
    </submittedName>
</protein>
<evidence type="ECO:0000313" key="2">
    <source>
        <dbReference type="EMBL" id="KAG0553978.1"/>
    </source>
</evidence>
<comment type="caution">
    <text evidence="2">The sequence shown here is derived from an EMBL/GenBank/DDBJ whole genome shotgun (WGS) entry which is preliminary data.</text>
</comment>
<name>A0A8T0G7X3_CERPU</name>
<reference evidence="2" key="1">
    <citation type="submission" date="2020-06" db="EMBL/GenBank/DDBJ databases">
        <title>WGS assembly of Ceratodon purpureus strain R40.</title>
        <authorList>
            <person name="Carey S.B."/>
            <person name="Jenkins J."/>
            <person name="Shu S."/>
            <person name="Lovell J.T."/>
            <person name="Sreedasyam A."/>
            <person name="Maumus F."/>
            <person name="Tiley G.P."/>
            <person name="Fernandez-Pozo N."/>
            <person name="Barry K."/>
            <person name="Chen C."/>
            <person name="Wang M."/>
            <person name="Lipzen A."/>
            <person name="Daum C."/>
            <person name="Saski C.A."/>
            <person name="Payton A.C."/>
            <person name="Mcbreen J.C."/>
            <person name="Conrad R.E."/>
            <person name="Kollar L.M."/>
            <person name="Olsson S."/>
            <person name="Huttunen S."/>
            <person name="Landis J.B."/>
            <person name="Wickett N.J."/>
            <person name="Johnson M.G."/>
            <person name="Rensing S.A."/>
            <person name="Grimwood J."/>
            <person name="Schmutz J."/>
            <person name="Mcdaniel S.F."/>
        </authorList>
    </citation>
    <scope>NUCLEOTIDE SEQUENCE</scope>
    <source>
        <strain evidence="2">R40</strain>
    </source>
</reference>
<gene>
    <name evidence="2" type="ORF">KC19_12G053400</name>
</gene>
<evidence type="ECO:0000313" key="3">
    <source>
        <dbReference type="Proteomes" id="UP000822688"/>
    </source>
</evidence>
<evidence type="ECO:0000256" key="1">
    <source>
        <dbReference type="SAM" id="MobiDB-lite"/>
    </source>
</evidence>